<sequence length="427" mass="48408">MSASRYFLQGTSLFRATTNPYKPLLSSIPPLPFLSSNPFPSFPFPARHRSSSSSSSAAAVTLTADDAPVPLPERQPHPWPEWVTFVDRLKSKGYFAGDASAESVYTDVNQLKDPCLSFARDRYDVFKSLSVPDIQTVVEGGCPNLLRKSVNSAKRLRAHLRLDEAEVCSQCNLRGSCDRAYVILKDNESDARTVDIVRLLLVYALDPLVFSGEKSPDRGLIEASVRKLLSEMIELSETERDPSLPKPSLKVSQKEPRVNYDSDKLSRDVEMKRGDWMCPKCDFMNFARNLRCLNCNEEGPKKVGGDDVVMKKGDWICPECSFMNFSRNFKCLKCKAEGPLRAGVNDQEMKKGDWNCSKCGFMNFANKKACLRCRETRPKRELLPGDWECPKCDYLNYSRNAACKKCNEERPKEAVSEYDEQLWKEFM</sequence>
<evidence type="ECO:0000256" key="3">
    <source>
        <dbReference type="ARBA" id="ARBA00022833"/>
    </source>
</evidence>
<dbReference type="GO" id="GO:0008270">
    <property type="term" value="F:zinc ion binding"/>
    <property type="evidence" value="ECO:0007669"/>
    <property type="project" value="UniProtKB-KW"/>
</dbReference>
<evidence type="ECO:0000256" key="1">
    <source>
        <dbReference type="ARBA" id="ARBA00022723"/>
    </source>
</evidence>
<feature type="region of interest" description="Disordered" evidence="5">
    <location>
        <begin position="238"/>
        <end position="257"/>
    </location>
</feature>
<dbReference type="PANTHER" id="PTHR23111">
    <property type="entry name" value="ZINC FINGER PROTEIN"/>
    <property type="match status" value="1"/>
</dbReference>
<feature type="domain" description="RanBP2-type" evidence="6">
    <location>
        <begin position="350"/>
        <end position="379"/>
    </location>
</feature>
<evidence type="ECO:0000259" key="6">
    <source>
        <dbReference type="PROSITE" id="PS50199"/>
    </source>
</evidence>
<name>A0A9Q0GDS8_9ROSI</name>
<organism evidence="7 8">
    <name type="scientific">Turnera subulata</name>
    <dbReference type="NCBI Taxonomy" id="218843"/>
    <lineage>
        <taxon>Eukaryota</taxon>
        <taxon>Viridiplantae</taxon>
        <taxon>Streptophyta</taxon>
        <taxon>Embryophyta</taxon>
        <taxon>Tracheophyta</taxon>
        <taxon>Spermatophyta</taxon>
        <taxon>Magnoliopsida</taxon>
        <taxon>eudicotyledons</taxon>
        <taxon>Gunneridae</taxon>
        <taxon>Pentapetalae</taxon>
        <taxon>rosids</taxon>
        <taxon>fabids</taxon>
        <taxon>Malpighiales</taxon>
        <taxon>Passifloraceae</taxon>
        <taxon>Turnera</taxon>
    </lineage>
</organism>
<dbReference type="GO" id="GO:0003729">
    <property type="term" value="F:mRNA binding"/>
    <property type="evidence" value="ECO:0007669"/>
    <property type="project" value="TreeGrafter"/>
</dbReference>
<dbReference type="EMBL" id="JAKUCV010000919">
    <property type="protein sequence ID" value="KAJ4848373.1"/>
    <property type="molecule type" value="Genomic_DNA"/>
</dbReference>
<keyword evidence="2 4" id="KW-0863">Zinc-finger</keyword>
<dbReference type="SMART" id="SM00547">
    <property type="entry name" value="ZnF_RBZ"/>
    <property type="match status" value="4"/>
</dbReference>
<dbReference type="InterPro" id="IPR001876">
    <property type="entry name" value="Znf_RanBP2"/>
</dbReference>
<feature type="domain" description="RanBP2-type" evidence="6">
    <location>
        <begin position="272"/>
        <end position="301"/>
    </location>
</feature>
<dbReference type="PROSITE" id="PS50199">
    <property type="entry name" value="ZF_RANBP2_2"/>
    <property type="match status" value="4"/>
</dbReference>
<dbReference type="GO" id="GO:0005737">
    <property type="term" value="C:cytoplasm"/>
    <property type="evidence" value="ECO:0007669"/>
    <property type="project" value="TreeGrafter"/>
</dbReference>
<keyword evidence="1" id="KW-0479">Metal-binding</keyword>
<reference evidence="7" key="1">
    <citation type="submission" date="2022-02" db="EMBL/GenBank/DDBJ databases">
        <authorList>
            <person name="Henning P.M."/>
            <person name="McCubbin A.G."/>
            <person name="Shore J.S."/>
        </authorList>
    </citation>
    <scope>NUCLEOTIDE SEQUENCE</scope>
    <source>
        <strain evidence="7">F60SS</strain>
        <tissue evidence="7">Leaves</tissue>
    </source>
</reference>
<evidence type="ECO:0000313" key="8">
    <source>
        <dbReference type="Proteomes" id="UP001141552"/>
    </source>
</evidence>
<dbReference type="PROSITE" id="PS01358">
    <property type="entry name" value="ZF_RANBP2_1"/>
    <property type="match status" value="3"/>
</dbReference>
<proteinExistence type="predicted"/>
<dbReference type="OrthoDB" id="448399at2759"/>
<dbReference type="Proteomes" id="UP001141552">
    <property type="component" value="Unassembled WGS sequence"/>
</dbReference>
<feature type="domain" description="RanBP2-type" evidence="6">
    <location>
        <begin position="383"/>
        <end position="412"/>
    </location>
</feature>
<protein>
    <recommendedName>
        <fullName evidence="6">RanBP2-type domain-containing protein</fullName>
    </recommendedName>
</protein>
<evidence type="ECO:0000256" key="4">
    <source>
        <dbReference type="PROSITE-ProRule" id="PRU00322"/>
    </source>
</evidence>
<keyword evidence="3" id="KW-0862">Zinc</keyword>
<dbReference type="Gene3D" id="4.10.1060.10">
    <property type="entry name" value="Zinc finger, RanBP2-type"/>
    <property type="match status" value="4"/>
</dbReference>
<evidence type="ECO:0000256" key="5">
    <source>
        <dbReference type="SAM" id="MobiDB-lite"/>
    </source>
</evidence>
<dbReference type="Pfam" id="PF00641">
    <property type="entry name" value="Zn_ribbon_RanBP"/>
    <property type="match status" value="3"/>
</dbReference>
<evidence type="ECO:0000313" key="7">
    <source>
        <dbReference type="EMBL" id="KAJ4848373.1"/>
    </source>
</evidence>
<feature type="domain" description="RanBP2-type" evidence="6">
    <location>
        <begin position="311"/>
        <end position="340"/>
    </location>
</feature>
<dbReference type="PANTHER" id="PTHR23111:SF40">
    <property type="entry name" value="RNA-BINDING PROTEIN INVOLVED IN HETEROCHROMATIN ASSEMBLY-RELATED"/>
    <property type="match status" value="1"/>
</dbReference>
<reference evidence="7" key="2">
    <citation type="journal article" date="2023" name="Plants (Basel)">
        <title>Annotation of the Turnera subulata (Passifloraceae) Draft Genome Reveals the S-Locus Evolved after the Divergence of Turneroideae from Passifloroideae in a Stepwise Manner.</title>
        <authorList>
            <person name="Henning P.M."/>
            <person name="Roalson E.H."/>
            <person name="Mir W."/>
            <person name="McCubbin A.G."/>
            <person name="Shore J.S."/>
        </authorList>
    </citation>
    <scope>NUCLEOTIDE SEQUENCE</scope>
    <source>
        <strain evidence="7">F60SS</strain>
    </source>
</reference>
<dbReference type="SUPFAM" id="SSF90209">
    <property type="entry name" value="Ran binding protein zinc finger-like"/>
    <property type="match status" value="4"/>
</dbReference>
<comment type="caution">
    <text evidence="7">The sequence shown here is derived from an EMBL/GenBank/DDBJ whole genome shotgun (WGS) entry which is preliminary data.</text>
</comment>
<evidence type="ECO:0000256" key="2">
    <source>
        <dbReference type="ARBA" id="ARBA00022771"/>
    </source>
</evidence>
<dbReference type="InterPro" id="IPR036443">
    <property type="entry name" value="Znf_RanBP2_sf"/>
</dbReference>
<dbReference type="AlphaFoldDB" id="A0A9Q0GDS8"/>
<keyword evidence="8" id="KW-1185">Reference proteome</keyword>
<accession>A0A9Q0GDS8</accession>
<gene>
    <name evidence="7" type="ORF">Tsubulata_020440</name>
</gene>